<sequence>MLSMRDHRVEDYTELADMDGTDVGVLTGDDRDCLSDLGAYLVAADAWQRFGVWLLHKHFDPEPGEVFVERVIDWPPQTHTTPIERNAFSPAGLRATAVRFESEVACEMSLVGMEFAGPADFGDTAPINDSDEEMLAGLAERLHAHGKIDRFGVRLIRNPLGLSETKVFSETCDPWRRALHCDVIDRAQTPDNAIETYWQWKPTPTETGPTATLTFLTGCRQFCTPLGSGVHHHHHH</sequence>
<proteinExistence type="predicted"/>
<gene>
    <name evidence="1" type="ORF">BIN_B_01008</name>
</gene>
<accession>A0A653EJR6</accession>
<organism evidence="1">
    <name type="scientific">Mycobacterium kansasii</name>
    <dbReference type="NCBI Taxonomy" id="1768"/>
    <lineage>
        <taxon>Bacteria</taxon>
        <taxon>Bacillati</taxon>
        <taxon>Actinomycetota</taxon>
        <taxon>Actinomycetes</taxon>
        <taxon>Mycobacteriales</taxon>
        <taxon>Mycobacteriaceae</taxon>
        <taxon>Mycobacterium</taxon>
    </lineage>
</organism>
<protein>
    <submittedName>
        <fullName evidence="1">Uncharacterized protein</fullName>
    </submittedName>
</protein>
<dbReference type="AlphaFoldDB" id="A0A653EJR6"/>
<evidence type="ECO:0000313" key="1">
    <source>
        <dbReference type="EMBL" id="VTO97759.1"/>
    </source>
</evidence>
<name>A0A653EJR6_MYCKA</name>
<reference evidence="1" key="1">
    <citation type="submission" date="2019-05" db="EMBL/GenBank/DDBJ databases">
        <authorList>
            <person name="Naeem R."/>
            <person name="Antony C."/>
            <person name="Guan Q."/>
        </authorList>
    </citation>
    <scope>NUCLEOTIDE SEQUENCE</scope>
    <source>
        <strain evidence="1">3</strain>
    </source>
</reference>
<dbReference type="EMBL" id="LR589256">
    <property type="protein sequence ID" value="VTO97759.1"/>
    <property type="molecule type" value="Genomic_DNA"/>
</dbReference>